<feature type="compositionally biased region" description="Basic and acidic residues" evidence="1">
    <location>
        <begin position="72"/>
        <end position="86"/>
    </location>
</feature>
<keyword evidence="3" id="KW-1185">Reference proteome</keyword>
<dbReference type="Proteomes" id="UP000218811">
    <property type="component" value="Unassembled WGS sequence"/>
</dbReference>
<feature type="compositionally biased region" description="Polar residues" evidence="1">
    <location>
        <begin position="227"/>
        <end position="236"/>
    </location>
</feature>
<reference evidence="2 3" key="1">
    <citation type="journal article" date="2012" name="Science">
        <title>The Paleozoic origin of enzymatic lignin decomposition reconstructed from 31 fungal genomes.</title>
        <authorList>
            <person name="Floudas D."/>
            <person name="Binder M."/>
            <person name="Riley R."/>
            <person name="Barry K."/>
            <person name="Blanchette R.A."/>
            <person name="Henrissat B."/>
            <person name="Martinez A.T."/>
            <person name="Otillar R."/>
            <person name="Spatafora J.W."/>
            <person name="Yadav J.S."/>
            <person name="Aerts A."/>
            <person name="Benoit I."/>
            <person name="Boyd A."/>
            <person name="Carlson A."/>
            <person name="Copeland A."/>
            <person name="Coutinho P.M."/>
            <person name="de Vries R.P."/>
            <person name="Ferreira P."/>
            <person name="Findley K."/>
            <person name="Foster B."/>
            <person name="Gaskell J."/>
            <person name="Glotzer D."/>
            <person name="Gorecki P."/>
            <person name="Heitman J."/>
            <person name="Hesse C."/>
            <person name="Hori C."/>
            <person name="Igarashi K."/>
            <person name="Jurgens J.A."/>
            <person name="Kallen N."/>
            <person name="Kersten P."/>
            <person name="Kohler A."/>
            <person name="Kuees U."/>
            <person name="Kumar T.K.A."/>
            <person name="Kuo A."/>
            <person name="LaButti K."/>
            <person name="Larrondo L.F."/>
            <person name="Lindquist E."/>
            <person name="Ling A."/>
            <person name="Lombard V."/>
            <person name="Lucas S."/>
            <person name="Lundell T."/>
            <person name="Martin R."/>
            <person name="McLaughlin D.J."/>
            <person name="Morgenstern I."/>
            <person name="Morin E."/>
            <person name="Murat C."/>
            <person name="Nagy L.G."/>
            <person name="Nolan M."/>
            <person name="Ohm R.A."/>
            <person name="Patyshakuliyeva A."/>
            <person name="Rokas A."/>
            <person name="Ruiz-Duenas F.J."/>
            <person name="Sabat G."/>
            <person name="Salamov A."/>
            <person name="Samejima M."/>
            <person name="Schmutz J."/>
            <person name="Slot J.C."/>
            <person name="St John F."/>
            <person name="Stenlid J."/>
            <person name="Sun H."/>
            <person name="Sun S."/>
            <person name="Syed K."/>
            <person name="Tsang A."/>
            <person name="Wiebenga A."/>
            <person name="Young D."/>
            <person name="Pisabarro A."/>
            <person name="Eastwood D.C."/>
            <person name="Martin F."/>
            <person name="Cullen D."/>
            <person name="Grigoriev I.V."/>
            <person name="Hibbett D.S."/>
        </authorList>
    </citation>
    <scope>NUCLEOTIDE SEQUENCE [LARGE SCALE GENOMIC DNA]</scope>
    <source>
        <strain evidence="2 3">MD-104</strain>
    </source>
</reference>
<dbReference type="STRING" id="742152.A0A2H3JIT7"/>
<organism evidence="2 3">
    <name type="scientific">Wolfiporia cocos (strain MD-104)</name>
    <name type="common">Brown rot fungus</name>
    <dbReference type="NCBI Taxonomy" id="742152"/>
    <lineage>
        <taxon>Eukaryota</taxon>
        <taxon>Fungi</taxon>
        <taxon>Dikarya</taxon>
        <taxon>Basidiomycota</taxon>
        <taxon>Agaricomycotina</taxon>
        <taxon>Agaricomycetes</taxon>
        <taxon>Polyporales</taxon>
        <taxon>Phaeolaceae</taxon>
        <taxon>Wolfiporia</taxon>
    </lineage>
</organism>
<feature type="region of interest" description="Disordered" evidence="1">
    <location>
        <begin position="196"/>
        <end position="265"/>
    </location>
</feature>
<evidence type="ECO:0000313" key="2">
    <source>
        <dbReference type="EMBL" id="PCH42096.1"/>
    </source>
</evidence>
<dbReference type="OrthoDB" id="3040699at2759"/>
<dbReference type="OMA" id="CLSLGCY"/>
<feature type="region of interest" description="Disordered" evidence="1">
    <location>
        <begin position="1"/>
        <end position="48"/>
    </location>
</feature>
<feature type="region of interest" description="Disordered" evidence="1">
    <location>
        <begin position="70"/>
        <end position="96"/>
    </location>
</feature>
<name>A0A2H3JIT7_WOLCO</name>
<evidence type="ECO:0000256" key="1">
    <source>
        <dbReference type="SAM" id="MobiDB-lite"/>
    </source>
</evidence>
<protein>
    <submittedName>
        <fullName evidence="2">Uncharacterized protein</fullName>
    </submittedName>
</protein>
<gene>
    <name evidence="2" type="ORF">WOLCODRAFT_137699</name>
</gene>
<accession>A0A2H3JIT7</accession>
<dbReference type="EMBL" id="KB468124">
    <property type="protein sequence ID" value="PCH42096.1"/>
    <property type="molecule type" value="Genomic_DNA"/>
</dbReference>
<sequence length="538" mass="58653">MMAVEPTDGHFDVTARTSPSDSPVDDEIMSEGDRDRAPSTVSVSKPKTKKRIAVQEDFILADLQWFKSESSVTKDEAHSSSSKIEDQNDIIVSSPSTGPIPIELSASPVVLAQQELPLSEHALRSASPVEKQDGILQSISDTTADHPIHAFSRPSSPMAEANIAVEAQVSPVAEAEANPTVEAPEVAEGLQVKVNDRASDNPPTQYGQGRSTSVVQQSAEGIDHINQGESEGTSGNTRKRSLSHCIADDEGPPRHRLKPSSSSPAMVADQNIAAPMTDDIMSDGEIQPDANGADMLDVQQFAGEEGEIPETRTASPTIDVSEPTDVSEPAQETIALIEGETTISPSTPCFGPEMRVIHIARGPIEASDTLTFEFTITPEDESLLAAWNSRYECSENMSSARCLSLASYSFNDCLEKVRSRPDVSLEEMIQSVGISTTWPKDGKLWARLTNNKAETTLRLAPPFMPKGQPMVDLSRSVSPGKNVVYIHQLRDHSDLVFALHLHAPILPQLDELRQRRECDANWRQFLTEMRTFHVPQFS</sequence>
<feature type="compositionally biased region" description="Polar residues" evidence="1">
    <location>
        <begin position="201"/>
        <end position="219"/>
    </location>
</feature>
<evidence type="ECO:0000313" key="3">
    <source>
        <dbReference type="Proteomes" id="UP000218811"/>
    </source>
</evidence>
<proteinExistence type="predicted"/>
<dbReference type="AlphaFoldDB" id="A0A2H3JIT7"/>